<feature type="compositionally biased region" description="Polar residues" evidence="2">
    <location>
        <begin position="1"/>
        <end position="29"/>
    </location>
</feature>
<dbReference type="Gene3D" id="2.40.50.140">
    <property type="entry name" value="Nucleic acid-binding proteins"/>
    <property type="match status" value="1"/>
</dbReference>
<evidence type="ECO:0000313" key="5">
    <source>
        <dbReference type="Proteomes" id="UP000694388"/>
    </source>
</evidence>
<dbReference type="InterPro" id="IPR002059">
    <property type="entry name" value="CSP_DNA-bd"/>
</dbReference>
<sequence length="147" mass="16283">MTTPSASHSQPETTPRLNPLNLQHDSQPLDQPPSPKFLLPSPLPTRRTRTYSETARATAGPTFHGICKSFCRSKGHGFIRPAEGTEDIFVHISDIEGEYVPTEGDDVTYKLCSIPPKHKKVQAVEVNIIHLAPDTLHETWTGRATPH</sequence>
<dbReference type="GO" id="GO:0005737">
    <property type="term" value="C:cytoplasm"/>
    <property type="evidence" value="ECO:0007669"/>
    <property type="project" value="TreeGrafter"/>
</dbReference>
<reference evidence="4" key="1">
    <citation type="submission" date="2025-08" db="UniProtKB">
        <authorList>
            <consortium name="Ensembl"/>
        </authorList>
    </citation>
    <scope>IDENTIFICATION</scope>
</reference>
<name>A0A8C4QA55_EPTBU</name>
<dbReference type="GO" id="GO:0043488">
    <property type="term" value="P:regulation of mRNA stability"/>
    <property type="evidence" value="ECO:0007669"/>
    <property type="project" value="TreeGrafter"/>
</dbReference>
<dbReference type="CDD" id="cd04458">
    <property type="entry name" value="CSP_CDS"/>
    <property type="match status" value="1"/>
</dbReference>
<dbReference type="InterPro" id="IPR011129">
    <property type="entry name" value="CSD"/>
</dbReference>
<dbReference type="PROSITE" id="PS00352">
    <property type="entry name" value="CSD_1"/>
    <property type="match status" value="1"/>
</dbReference>
<keyword evidence="1" id="KW-0597">Phosphoprotein</keyword>
<reference evidence="4" key="2">
    <citation type="submission" date="2025-09" db="UniProtKB">
        <authorList>
            <consortium name="Ensembl"/>
        </authorList>
    </citation>
    <scope>IDENTIFICATION</scope>
</reference>
<proteinExistence type="predicted"/>
<dbReference type="GeneTree" id="ENSGT00390000000022"/>
<dbReference type="PANTHER" id="PTHR12962:SF1">
    <property type="entry name" value="COLD SHOCK DOMAIN-CONTAINING PROTEIN CG9705"/>
    <property type="match status" value="1"/>
</dbReference>
<dbReference type="Ensembl" id="ENSEBUT00000012928.1">
    <property type="protein sequence ID" value="ENSEBUP00000012352.1"/>
    <property type="gene ID" value="ENSEBUG00000007868.1"/>
</dbReference>
<dbReference type="InterPro" id="IPR012340">
    <property type="entry name" value="NA-bd_OB-fold"/>
</dbReference>
<dbReference type="InterPro" id="IPR019844">
    <property type="entry name" value="CSD_CS"/>
</dbReference>
<dbReference type="AlphaFoldDB" id="A0A8C4QA55"/>
<evidence type="ECO:0000256" key="1">
    <source>
        <dbReference type="ARBA" id="ARBA00022553"/>
    </source>
</evidence>
<dbReference type="SMART" id="SM00357">
    <property type="entry name" value="CSP"/>
    <property type="match status" value="1"/>
</dbReference>
<dbReference type="PROSITE" id="PS51857">
    <property type="entry name" value="CSD_2"/>
    <property type="match status" value="1"/>
</dbReference>
<dbReference type="Pfam" id="PF00313">
    <property type="entry name" value="CSD"/>
    <property type="match status" value="1"/>
</dbReference>
<dbReference type="InterPro" id="IPR052069">
    <property type="entry name" value="Ca-reg_mRNA-binding_domain"/>
</dbReference>
<dbReference type="SUPFAM" id="SSF50249">
    <property type="entry name" value="Nucleic acid-binding proteins"/>
    <property type="match status" value="1"/>
</dbReference>
<dbReference type="GO" id="GO:0003730">
    <property type="term" value="F:mRNA 3'-UTR binding"/>
    <property type="evidence" value="ECO:0007669"/>
    <property type="project" value="TreeGrafter"/>
</dbReference>
<feature type="domain" description="CSD" evidence="3">
    <location>
        <begin position="62"/>
        <end position="128"/>
    </location>
</feature>
<dbReference type="OMA" id="QFSRAQG"/>
<evidence type="ECO:0000256" key="2">
    <source>
        <dbReference type="SAM" id="MobiDB-lite"/>
    </source>
</evidence>
<protein>
    <submittedName>
        <fullName evidence="4">Cold shock domain containing C2, RNA binding a</fullName>
    </submittedName>
</protein>
<accession>A0A8C4QA55</accession>
<feature type="region of interest" description="Disordered" evidence="2">
    <location>
        <begin position="1"/>
        <end position="58"/>
    </location>
</feature>
<dbReference type="Proteomes" id="UP000694388">
    <property type="component" value="Unplaced"/>
</dbReference>
<keyword evidence="5" id="KW-1185">Reference proteome</keyword>
<evidence type="ECO:0000313" key="4">
    <source>
        <dbReference type="Ensembl" id="ENSEBUP00000012352.1"/>
    </source>
</evidence>
<organism evidence="4 5">
    <name type="scientific">Eptatretus burgeri</name>
    <name type="common">Inshore hagfish</name>
    <dbReference type="NCBI Taxonomy" id="7764"/>
    <lineage>
        <taxon>Eukaryota</taxon>
        <taxon>Metazoa</taxon>
        <taxon>Chordata</taxon>
        <taxon>Craniata</taxon>
        <taxon>Vertebrata</taxon>
        <taxon>Cyclostomata</taxon>
        <taxon>Myxini</taxon>
        <taxon>Myxiniformes</taxon>
        <taxon>Myxinidae</taxon>
        <taxon>Eptatretinae</taxon>
        <taxon>Eptatretus</taxon>
    </lineage>
</organism>
<dbReference type="PANTHER" id="PTHR12962">
    <property type="entry name" value="CALCIUM-REGULATED HEAT STABLE PROTEIN CRHSP-24-RELATED"/>
    <property type="match status" value="1"/>
</dbReference>
<dbReference type="FunFam" id="2.40.50.140:FF:000086">
    <property type="entry name" value="Cold shock domain-containing protein C2"/>
    <property type="match status" value="1"/>
</dbReference>
<evidence type="ECO:0000259" key="3">
    <source>
        <dbReference type="PROSITE" id="PS51857"/>
    </source>
</evidence>